<dbReference type="PANTHER" id="PTHR22604:SF105">
    <property type="entry name" value="TRANS-1,2-DIHYDROBENZENE-1,2-DIOL DEHYDROGENASE"/>
    <property type="match status" value="1"/>
</dbReference>
<evidence type="ECO:0008006" key="3">
    <source>
        <dbReference type="Google" id="ProtNLM"/>
    </source>
</evidence>
<protein>
    <recommendedName>
        <fullName evidence="3">Gfo/Idh/MocA-like oxidoreductase C-terminal domain-containing protein</fullName>
    </recommendedName>
</protein>
<dbReference type="SUPFAM" id="SSF55347">
    <property type="entry name" value="Glyceraldehyde-3-phosphate dehydrogenase-like, C-terminal domain"/>
    <property type="match status" value="1"/>
</dbReference>
<evidence type="ECO:0000256" key="1">
    <source>
        <dbReference type="ARBA" id="ARBA00023002"/>
    </source>
</evidence>
<organism evidence="2">
    <name type="scientific">marine metagenome</name>
    <dbReference type="NCBI Taxonomy" id="408172"/>
    <lineage>
        <taxon>unclassified sequences</taxon>
        <taxon>metagenomes</taxon>
        <taxon>ecological metagenomes</taxon>
    </lineage>
</organism>
<proteinExistence type="predicted"/>
<dbReference type="GO" id="GO:0016491">
    <property type="term" value="F:oxidoreductase activity"/>
    <property type="evidence" value="ECO:0007669"/>
    <property type="project" value="UniProtKB-KW"/>
</dbReference>
<keyword evidence="1" id="KW-0560">Oxidoreductase</keyword>
<gene>
    <name evidence="2" type="ORF">METZ01_LOCUS416308</name>
</gene>
<dbReference type="PANTHER" id="PTHR22604">
    <property type="entry name" value="OXIDOREDUCTASES"/>
    <property type="match status" value="1"/>
</dbReference>
<dbReference type="InterPro" id="IPR050984">
    <property type="entry name" value="Gfo/Idh/MocA_domain"/>
</dbReference>
<name>A0A382WXU6_9ZZZZ</name>
<accession>A0A382WXU6</accession>
<evidence type="ECO:0000313" key="2">
    <source>
        <dbReference type="EMBL" id="SVD63454.1"/>
    </source>
</evidence>
<dbReference type="AlphaFoldDB" id="A0A382WXU6"/>
<reference evidence="2" key="1">
    <citation type="submission" date="2018-05" db="EMBL/GenBank/DDBJ databases">
        <authorList>
            <person name="Lanie J.A."/>
            <person name="Ng W.-L."/>
            <person name="Kazmierczak K.M."/>
            <person name="Andrzejewski T.M."/>
            <person name="Davidsen T.M."/>
            <person name="Wayne K.J."/>
            <person name="Tettelin H."/>
            <person name="Glass J.I."/>
            <person name="Rusch D."/>
            <person name="Podicherti R."/>
            <person name="Tsui H.-C.T."/>
            <person name="Winkler M.E."/>
        </authorList>
    </citation>
    <scope>NUCLEOTIDE SEQUENCE</scope>
</reference>
<feature type="non-terminal residue" evidence="2">
    <location>
        <position position="1"/>
    </location>
</feature>
<dbReference type="EMBL" id="UINC01163247">
    <property type="protein sequence ID" value="SVD63454.1"/>
    <property type="molecule type" value="Genomic_DNA"/>
</dbReference>
<dbReference type="Gene3D" id="3.30.360.10">
    <property type="entry name" value="Dihydrodipicolinate Reductase, domain 2"/>
    <property type="match status" value="1"/>
</dbReference>
<sequence>YLFKHADGALSVMHSSLQAQTAQEVVIAGTEGRLRIERPCWRPQAVVLTRNDESTERFPLPFEGNGFNYEAAEVMRLLREGKKESEIMPLDESLAIMETLDAIRAQWGLRYPME</sequence>